<dbReference type="Proteomes" id="UP000256779">
    <property type="component" value="Unassembled WGS sequence"/>
</dbReference>
<feature type="domain" description="PKD" evidence="1">
    <location>
        <begin position="64"/>
        <end position="116"/>
    </location>
</feature>
<dbReference type="InterPro" id="IPR035986">
    <property type="entry name" value="PKD_dom_sf"/>
</dbReference>
<dbReference type="EMBL" id="QREG01000016">
    <property type="protein sequence ID" value="RED96008.1"/>
    <property type="molecule type" value="Genomic_DNA"/>
</dbReference>
<dbReference type="InterPro" id="IPR022409">
    <property type="entry name" value="PKD/Chitinase_dom"/>
</dbReference>
<dbReference type="CDD" id="cd00146">
    <property type="entry name" value="PKD"/>
    <property type="match status" value="3"/>
</dbReference>
<feature type="domain" description="PKD" evidence="1">
    <location>
        <begin position="207"/>
        <end position="271"/>
    </location>
</feature>
<sequence length="495" mass="53307">MKIFRHILPVLLLGGAAIFYGCTEDNEPEILAGELDVFANATEITIGESVTFTDASTEAESRVWTFEGGNPATSTNRTVTVKYGSTGSFTASVEVTFRNGEKKREEITIQVSAEPVEVQAAFSADLTTIPEGGQVVFTDESIGLREGDTWEWTFEGGTPASSTIRNPTVTYDRFGNYDVTLKVTRASDSGNDTKVKSEMITVQQEAVEASFTTSATTINQGMTVTFTNTSANSPDSFVWTFEGGTPATSTDENPVITYNTPGVFDVTLVATRTQDGNSDTETLNDVIVVEEVSNQILGQAGTEWDFESGTGWTIVQGVDAENVTFISADGGGESVMRVKVPQGGDMASGAVISSNKISSIPAGDYNLKIRFRNTLGGSEADGGPLEMRCYIQDHAVFTQGPGSDAETAQQVLGVFKLGGKFSSNLTTWSHSEFTDTDDDGNFADTDEWVEVSFKLTVLEELVDRAFKFQIRIGAAQASDSDAAFEIDYVDWQPIQ</sequence>
<evidence type="ECO:0000313" key="3">
    <source>
        <dbReference type="Proteomes" id="UP000256779"/>
    </source>
</evidence>
<reference evidence="2 3" key="1">
    <citation type="submission" date="2018-07" db="EMBL/GenBank/DDBJ databases">
        <title>Genomic Encyclopedia of Type Strains, Phase IV (KMG-IV): sequencing the most valuable type-strain genomes for metagenomic binning, comparative biology and taxonomic classification.</title>
        <authorList>
            <person name="Goeker M."/>
        </authorList>
    </citation>
    <scope>NUCLEOTIDE SEQUENCE [LARGE SCALE GENOMIC DNA]</scope>
    <source>
        <strain evidence="2 3">DSM 4134</strain>
    </source>
</reference>
<proteinExistence type="predicted"/>
<evidence type="ECO:0000313" key="2">
    <source>
        <dbReference type="EMBL" id="RED96008.1"/>
    </source>
</evidence>
<dbReference type="RefSeq" id="WP_115869174.1">
    <property type="nucleotide sequence ID" value="NZ_QREG01000016.1"/>
</dbReference>
<dbReference type="Pfam" id="PF00801">
    <property type="entry name" value="PKD"/>
    <property type="match status" value="1"/>
</dbReference>
<dbReference type="PROSITE" id="PS50093">
    <property type="entry name" value="PKD"/>
    <property type="match status" value="3"/>
</dbReference>
<dbReference type="SUPFAM" id="SSF49299">
    <property type="entry name" value="PKD domain"/>
    <property type="match status" value="3"/>
</dbReference>
<dbReference type="Pfam" id="PF18911">
    <property type="entry name" value="PKD_4"/>
    <property type="match status" value="2"/>
</dbReference>
<dbReference type="InterPro" id="IPR000601">
    <property type="entry name" value="PKD_dom"/>
</dbReference>
<dbReference type="InterPro" id="IPR013783">
    <property type="entry name" value="Ig-like_fold"/>
</dbReference>
<evidence type="ECO:0000259" key="1">
    <source>
        <dbReference type="PROSITE" id="PS50093"/>
    </source>
</evidence>
<protein>
    <submittedName>
        <fullName evidence="2">PKD repeat protein</fullName>
    </submittedName>
</protein>
<name>A0A3D9KZL3_MARFU</name>
<organism evidence="2 3">
    <name type="scientific">Marinoscillum furvescens DSM 4134</name>
    <dbReference type="NCBI Taxonomy" id="1122208"/>
    <lineage>
        <taxon>Bacteria</taxon>
        <taxon>Pseudomonadati</taxon>
        <taxon>Bacteroidota</taxon>
        <taxon>Cytophagia</taxon>
        <taxon>Cytophagales</taxon>
        <taxon>Reichenbachiellaceae</taxon>
        <taxon>Marinoscillum</taxon>
    </lineage>
</organism>
<dbReference type="SMART" id="SM00089">
    <property type="entry name" value="PKD"/>
    <property type="match status" value="3"/>
</dbReference>
<keyword evidence="3" id="KW-1185">Reference proteome</keyword>
<dbReference type="Gene3D" id="2.60.40.10">
    <property type="entry name" value="Immunoglobulins"/>
    <property type="match status" value="3"/>
</dbReference>
<feature type="domain" description="PKD" evidence="1">
    <location>
        <begin position="134"/>
        <end position="184"/>
    </location>
</feature>
<dbReference type="AlphaFoldDB" id="A0A3D9KZL3"/>
<gene>
    <name evidence="2" type="ORF">C7460_11666</name>
</gene>
<accession>A0A3D9KZL3</accession>
<dbReference type="OrthoDB" id="622252at2"/>
<comment type="caution">
    <text evidence="2">The sequence shown here is derived from an EMBL/GenBank/DDBJ whole genome shotgun (WGS) entry which is preliminary data.</text>
</comment>
<dbReference type="PROSITE" id="PS51257">
    <property type="entry name" value="PROKAR_LIPOPROTEIN"/>
    <property type="match status" value="1"/>
</dbReference>